<sequence>MRWKAGRPDVSGYADRFDLPAADGSLGVTFAGVSTLLIDDGESAILTDGYFSRPGLLRVGLGRIAPDRDRITACLQRLLAASPTLIGLEAVVPVHSHFDHALDSGEVARMTGAVLVGGLSTAHVGRGAGLTEDQMLVVAPGARFSRGAWTVRMIASEHCPPDRFPGEITAPVVPPARASAYRCGEAWSIVLSHDSGPSVLVQGSAGFVPGALAGERADVVYLGVGQLGIQSEEYVETYWAETVRTVGARRAVLTHWDDFFRPLPMTPDDPPLRALPYAGDDLDATMRVLGRLADEDDVALSFPTVWRREDPWG</sequence>
<dbReference type="EMBL" id="RJSF01000011">
    <property type="protein sequence ID" value="RNM16264.1"/>
    <property type="molecule type" value="Genomic_DNA"/>
</dbReference>
<evidence type="ECO:0000313" key="2">
    <source>
        <dbReference type="Proteomes" id="UP000279994"/>
    </source>
</evidence>
<name>A0A3N0GUX6_9ACTN</name>
<gene>
    <name evidence="1" type="ORF">EFL26_05760</name>
</gene>
<organism evidence="1 2">
    <name type="scientific">Nocardioides pocheonensis</name>
    <dbReference type="NCBI Taxonomy" id="661485"/>
    <lineage>
        <taxon>Bacteria</taxon>
        <taxon>Bacillati</taxon>
        <taxon>Actinomycetota</taxon>
        <taxon>Actinomycetes</taxon>
        <taxon>Propionibacteriales</taxon>
        <taxon>Nocardioidaceae</taxon>
        <taxon>Nocardioides</taxon>
    </lineage>
</organism>
<keyword evidence="2" id="KW-1185">Reference proteome</keyword>
<dbReference type="AlphaFoldDB" id="A0A3N0GUX6"/>
<dbReference type="Gene3D" id="3.60.15.10">
    <property type="entry name" value="Ribonuclease Z/Hydroxyacylglutathione hydrolase-like"/>
    <property type="match status" value="1"/>
</dbReference>
<dbReference type="PANTHER" id="PTHR43546">
    <property type="entry name" value="UPF0173 METAL-DEPENDENT HYDROLASE MJ1163-RELATED"/>
    <property type="match status" value="1"/>
</dbReference>
<dbReference type="GO" id="GO:0016787">
    <property type="term" value="F:hydrolase activity"/>
    <property type="evidence" value="ECO:0007669"/>
    <property type="project" value="UniProtKB-KW"/>
</dbReference>
<dbReference type="SUPFAM" id="SSF56281">
    <property type="entry name" value="Metallo-hydrolase/oxidoreductase"/>
    <property type="match status" value="1"/>
</dbReference>
<dbReference type="Proteomes" id="UP000279994">
    <property type="component" value="Unassembled WGS sequence"/>
</dbReference>
<evidence type="ECO:0000313" key="1">
    <source>
        <dbReference type="EMBL" id="RNM16264.1"/>
    </source>
</evidence>
<dbReference type="InterPro" id="IPR050114">
    <property type="entry name" value="UPF0173_UPF0282_UlaG_hydrolase"/>
</dbReference>
<keyword evidence="1" id="KW-0378">Hydrolase</keyword>
<accession>A0A3N0GUX6</accession>
<protein>
    <submittedName>
        <fullName evidence="1">MBL fold metallo-hydrolase</fullName>
    </submittedName>
</protein>
<proteinExistence type="predicted"/>
<reference evidence="1 2" key="1">
    <citation type="submission" date="2018-11" db="EMBL/GenBank/DDBJ databases">
        <authorList>
            <person name="Li F."/>
        </authorList>
    </citation>
    <scope>NUCLEOTIDE SEQUENCE [LARGE SCALE GENOMIC DNA]</scope>
    <source>
        <strain evidence="1 2">Gsoil 818</strain>
    </source>
</reference>
<dbReference type="RefSeq" id="WP_123221952.1">
    <property type="nucleotide sequence ID" value="NZ_RJSF01000011.1"/>
</dbReference>
<dbReference type="PANTHER" id="PTHR43546:SF3">
    <property type="entry name" value="UPF0173 METAL-DEPENDENT HYDROLASE MJ1163"/>
    <property type="match status" value="1"/>
</dbReference>
<dbReference type="OrthoDB" id="9789133at2"/>
<dbReference type="InterPro" id="IPR036866">
    <property type="entry name" value="RibonucZ/Hydroxyglut_hydro"/>
</dbReference>
<comment type="caution">
    <text evidence="1">The sequence shown here is derived from an EMBL/GenBank/DDBJ whole genome shotgun (WGS) entry which is preliminary data.</text>
</comment>